<gene>
    <name evidence="2" type="ORF">C5167_047942</name>
</gene>
<sequence length="218" mass="24762">MDTPNGLLAVTDHIALHCAFTDESFQIVNAEFLQQVKPCKKMLNVMIILPCSADYSEAGLERSEKAISILQSYFWIWGYPKGMQYAMWIMRKMKVVMKMNNMGDKTKKEDIQMTPETSKFESSRLKTKKVDKTKICARDVKHWCLGLLGDLQVRGLWLIGVWLFKCVCCTVMYLRTIFFANTSSTQLLGDGALKRLLIDGTNARSALDGAEGPRRMEA</sequence>
<accession>A0A4Y7KJA3</accession>
<dbReference type="EMBL" id="CM010722">
    <property type="protein sequence ID" value="RZC72462.1"/>
    <property type="molecule type" value="Genomic_DNA"/>
</dbReference>
<organism evidence="2 3">
    <name type="scientific">Papaver somniferum</name>
    <name type="common">Opium poppy</name>
    <dbReference type="NCBI Taxonomy" id="3469"/>
    <lineage>
        <taxon>Eukaryota</taxon>
        <taxon>Viridiplantae</taxon>
        <taxon>Streptophyta</taxon>
        <taxon>Embryophyta</taxon>
        <taxon>Tracheophyta</taxon>
        <taxon>Spermatophyta</taxon>
        <taxon>Magnoliopsida</taxon>
        <taxon>Ranunculales</taxon>
        <taxon>Papaveraceae</taxon>
        <taxon>Papaveroideae</taxon>
        <taxon>Papaver</taxon>
    </lineage>
</organism>
<dbReference type="InterPro" id="IPR045015">
    <property type="entry name" value="AN-like"/>
</dbReference>
<feature type="transmembrane region" description="Helical" evidence="1">
    <location>
        <begin position="155"/>
        <end position="174"/>
    </location>
</feature>
<dbReference type="GO" id="GO:0000226">
    <property type="term" value="P:microtubule cytoskeleton organization"/>
    <property type="evidence" value="ECO:0007669"/>
    <property type="project" value="InterPro"/>
</dbReference>
<keyword evidence="1" id="KW-0472">Membrane</keyword>
<proteinExistence type="predicted"/>
<dbReference type="Gramene" id="RZC72462">
    <property type="protein sequence ID" value="RZC72462"/>
    <property type="gene ID" value="C5167_047942"/>
</dbReference>
<reference evidence="2 3" key="1">
    <citation type="journal article" date="2018" name="Science">
        <title>The opium poppy genome and morphinan production.</title>
        <authorList>
            <person name="Guo L."/>
            <person name="Winzer T."/>
            <person name="Yang X."/>
            <person name="Li Y."/>
            <person name="Ning Z."/>
            <person name="He Z."/>
            <person name="Teodor R."/>
            <person name="Lu Y."/>
            <person name="Bowser T.A."/>
            <person name="Graham I.A."/>
            <person name="Ye K."/>
        </authorList>
    </citation>
    <scope>NUCLEOTIDE SEQUENCE [LARGE SCALE GENOMIC DNA]</scope>
    <source>
        <strain evidence="3">cv. HN1</strain>
        <tissue evidence="2">Leaves</tissue>
    </source>
</reference>
<keyword evidence="3" id="KW-1185">Reference proteome</keyword>
<dbReference type="AlphaFoldDB" id="A0A4Y7KJA3"/>
<evidence type="ECO:0000313" key="3">
    <source>
        <dbReference type="Proteomes" id="UP000316621"/>
    </source>
</evidence>
<dbReference type="PANTHER" id="PTHR43254">
    <property type="entry name" value="C-TERMINAL BINDING PROTEIN AN-RELATED"/>
    <property type="match status" value="1"/>
</dbReference>
<evidence type="ECO:0000313" key="2">
    <source>
        <dbReference type="EMBL" id="RZC72462.1"/>
    </source>
</evidence>
<protein>
    <submittedName>
        <fullName evidence="2">Uncharacterized protein</fullName>
    </submittedName>
</protein>
<evidence type="ECO:0000256" key="1">
    <source>
        <dbReference type="SAM" id="Phobius"/>
    </source>
</evidence>
<dbReference type="Proteomes" id="UP000316621">
    <property type="component" value="Chromosome 8"/>
</dbReference>
<keyword evidence="1" id="KW-0812">Transmembrane</keyword>
<name>A0A4Y7KJA3_PAPSO</name>
<keyword evidence="1" id="KW-1133">Transmembrane helix</keyword>
<dbReference type="PANTHER" id="PTHR43254:SF3">
    <property type="entry name" value="C-TERMINAL BINDING PROTEIN AN"/>
    <property type="match status" value="1"/>
</dbReference>
<dbReference type="STRING" id="3469.A0A4Y7KJA3"/>